<dbReference type="AlphaFoldDB" id="A0A2W6MYG6"/>
<dbReference type="Proteomes" id="UP000249746">
    <property type="component" value="Unassembled WGS sequence"/>
</dbReference>
<keyword evidence="1" id="KW-1133">Transmembrane helix</keyword>
<feature type="transmembrane region" description="Helical" evidence="1">
    <location>
        <begin position="20"/>
        <end position="40"/>
    </location>
</feature>
<evidence type="ECO:0000256" key="1">
    <source>
        <dbReference type="SAM" id="Phobius"/>
    </source>
</evidence>
<sequence length="81" mass="9250">MICLSLSFPLRKSSNKRNSCNCAGGGGEYYLVALSLILLVDFFRCNILSDSFFCFLFDFFLLLISLSYCMNFFKWGGLQTK</sequence>
<name>A0A2W6MYG6_9HELI</name>
<keyword evidence="1" id="KW-0812">Transmembrane</keyword>
<reference evidence="2 3" key="1">
    <citation type="submission" date="2017-03" db="EMBL/GenBank/DDBJ databases">
        <title>Genomic and clinical evidence uncovers the enterohepatic species Helicobacter valdiviensis as a potential human intestinal pathogen.</title>
        <authorList>
            <person name="Fresia P."/>
            <person name="Jara R."/>
            <person name="Sierra R."/>
            <person name="Ferres I."/>
            <person name="Greif G."/>
            <person name="Iraola G."/>
            <person name="Collado L."/>
        </authorList>
    </citation>
    <scope>NUCLEOTIDE SEQUENCE [LARGE SCALE GENOMIC DNA]</scope>
    <source>
        <strain evidence="2 3">WBE14</strain>
    </source>
</reference>
<protein>
    <submittedName>
        <fullName evidence="2">Uncharacterized protein</fullName>
    </submittedName>
</protein>
<comment type="caution">
    <text evidence="2">The sequence shown here is derived from an EMBL/GenBank/DDBJ whole genome shotgun (WGS) entry which is preliminary data.</text>
</comment>
<evidence type="ECO:0000313" key="2">
    <source>
        <dbReference type="EMBL" id="PZT49159.1"/>
    </source>
</evidence>
<proteinExistence type="predicted"/>
<gene>
    <name evidence="2" type="ORF">B6S12_00775</name>
</gene>
<evidence type="ECO:0000313" key="3">
    <source>
        <dbReference type="Proteomes" id="UP000249746"/>
    </source>
</evidence>
<keyword evidence="3" id="KW-1185">Reference proteome</keyword>
<dbReference type="EMBL" id="NBIU01000001">
    <property type="protein sequence ID" value="PZT49159.1"/>
    <property type="molecule type" value="Genomic_DNA"/>
</dbReference>
<organism evidence="2 3">
    <name type="scientific">Helicobacter valdiviensis</name>
    <dbReference type="NCBI Taxonomy" id="1458358"/>
    <lineage>
        <taxon>Bacteria</taxon>
        <taxon>Pseudomonadati</taxon>
        <taxon>Campylobacterota</taxon>
        <taxon>Epsilonproteobacteria</taxon>
        <taxon>Campylobacterales</taxon>
        <taxon>Helicobacteraceae</taxon>
        <taxon>Helicobacter</taxon>
    </lineage>
</organism>
<accession>A0A2W6MYG6</accession>
<keyword evidence="1" id="KW-0472">Membrane</keyword>
<feature type="transmembrane region" description="Helical" evidence="1">
    <location>
        <begin position="52"/>
        <end position="73"/>
    </location>
</feature>